<dbReference type="InterPro" id="IPR029044">
    <property type="entry name" value="Nucleotide-diphossugar_trans"/>
</dbReference>
<dbReference type="Pfam" id="PF00535">
    <property type="entry name" value="Glycos_transf_2"/>
    <property type="match status" value="1"/>
</dbReference>
<evidence type="ECO:0000313" key="7">
    <source>
        <dbReference type="Proteomes" id="UP000001382"/>
    </source>
</evidence>
<evidence type="ECO:0000256" key="3">
    <source>
        <dbReference type="ARBA" id="ARBA00022676"/>
    </source>
</evidence>
<evidence type="ECO:0000259" key="5">
    <source>
        <dbReference type="Pfam" id="PF00535"/>
    </source>
</evidence>
<dbReference type="KEGG" id="gob:Gobs_0397"/>
<reference evidence="6 7" key="1">
    <citation type="journal article" date="2010" name="Stand. Genomic Sci.">
        <title>Complete genome sequence of Geodermatophilus obscurus type strain (G-20).</title>
        <authorList>
            <person name="Ivanova N."/>
            <person name="Sikorski J."/>
            <person name="Jando M."/>
            <person name="Munk C."/>
            <person name="Lapidus A."/>
            <person name="Glavina Del Rio T."/>
            <person name="Copeland A."/>
            <person name="Tice H."/>
            <person name="Cheng J.-F."/>
            <person name="Lucas S."/>
            <person name="Chen F."/>
            <person name="Nolan M."/>
            <person name="Bruce D."/>
            <person name="Goodwin L."/>
            <person name="Pitluck S."/>
            <person name="Mavromatis K."/>
            <person name="Mikhailova N."/>
            <person name="Pati A."/>
            <person name="Chen A."/>
            <person name="Palaniappan K."/>
            <person name="Land M."/>
            <person name="Hauser L."/>
            <person name="Chang Y.-J."/>
            <person name="Jeffries C.D."/>
            <person name="Meincke L."/>
            <person name="Brettin T."/>
            <person name="Detter J.C."/>
            <person name="Detter J.C."/>
            <person name="Rohde M."/>
            <person name="Goeker M."/>
            <person name="Bristow J."/>
            <person name="Eisen J.A."/>
            <person name="Markowitz V."/>
            <person name="Hugenholtz P."/>
            <person name="Kyrpides N.C."/>
            <person name="Klenk H.-P."/>
        </authorList>
    </citation>
    <scope>NUCLEOTIDE SEQUENCE [LARGE SCALE GENOMIC DNA]</scope>
    <source>
        <strain evidence="7">ATCC 25078 / DSM 43160 / JCM 3152 / KCC A-0152 / KCTC 9177 / NBRC 13315 / NRRL B-3577 / G-20</strain>
    </source>
</reference>
<gene>
    <name evidence="6" type="ordered locus">Gobs_0397</name>
</gene>
<dbReference type="HOGENOM" id="CLU_972403_0_0_11"/>
<name>D2S572_GEOOG</name>
<dbReference type="OrthoDB" id="9771846at2"/>
<evidence type="ECO:0000256" key="1">
    <source>
        <dbReference type="ARBA" id="ARBA00004776"/>
    </source>
</evidence>
<dbReference type="SUPFAM" id="SSF53448">
    <property type="entry name" value="Nucleotide-diphospho-sugar transferases"/>
    <property type="match status" value="1"/>
</dbReference>
<feature type="domain" description="Glycosyltransferase 2-like" evidence="5">
    <location>
        <begin position="62"/>
        <end position="167"/>
    </location>
</feature>
<accession>D2S572</accession>
<dbReference type="PANTHER" id="PTHR43179:SF12">
    <property type="entry name" value="GALACTOFURANOSYLTRANSFERASE GLFT2"/>
    <property type="match status" value="1"/>
</dbReference>
<protein>
    <submittedName>
        <fullName evidence="6">Glycosyl transferase family 2</fullName>
    </submittedName>
</protein>
<proteinExistence type="inferred from homology"/>
<dbReference type="AlphaFoldDB" id="D2S572"/>
<dbReference type="EMBL" id="CP001867">
    <property type="protein sequence ID" value="ADB73183.1"/>
    <property type="molecule type" value="Genomic_DNA"/>
</dbReference>
<comment type="similarity">
    <text evidence="2">Belongs to the glycosyltransferase 2 family.</text>
</comment>
<dbReference type="Proteomes" id="UP000001382">
    <property type="component" value="Chromosome"/>
</dbReference>
<dbReference type="RefSeq" id="WP_012946624.1">
    <property type="nucleotide sequence ID" value="NC_013757.1"/>
</dbReference>
<keyword evidence="7" id="KW-1185">Reference proteome</keyword>
<dbReference type="CAZy" id="GT2">
    <property type="family name" value="Glycosyltransferase Family 2"/>
</dbReference>
<comment type="pathway">
    <text evidence="1">Cell wall biogenesis; cell wall polysaccharide biosynthesis.</text>
</comment>
<evidence type="ECO:0000256" key="2">
    <source>
        <dbReference type="ARBA" id="ARBA00006739"/>
    </source>
</evidence>
<reference evidence="7" key="2">
    <citation type="submission" date="2010-01" db="EMBL/GenBank/DDBJ databases">
        <title>The complete genome of Geodermatophilus obscurus DSM 43160.</title>
        <authorList>
            <consortium name="US DOE Joint Genome Institute (JGI-PGF)"/>
            <person name="Lucas S."/>
            <person name="Copeland A."/>
            <person name="Lapidus A."/>
            <person name="Glavina del Rio T."/>
            <person name="Dalin E."/>
            <person name="Tice H."/>
            <person name="Bruce D."/>
            <person name="Goodwin L."/>
            <person name="Pitluck S."/>
            <person name="Kyrpides N."/>
            <person name="Mavromatis K."/>
            <person name="Ivanova N."/>
            <person name="Munk A.C."/>
            <person name="Brettin T."/>
            <person name="Detter J.C."/>
            <person name="Han C."/>
            <person name="Larimer F."/>
            <person name="Land M."/>
            <person name="Hauser L."/>
            <person name="Markowitz V."/>
            <person name="Cheng J.-F."/>
            <person name="Hugenholtz P."/>
            <person name="Woyke T."/>
            <person name="Wu D."/>
            <person name="Jando M."/>
            <person name="Schneider S."/>
            <person name="Klenk H.-P."/>
            <person name="Eisen J.A."/>
        </authorList>
    </citation>
    <scope>NUCLEOTIDE SEQUENCE [LARGE SCALE GENOMIC DNA]</scope>
    <source>
        <strain evidence="7">ATCC 25078 / DSM 43160 / JCM 3152 / KCC A-0152 / KCTC 9177 / NBRC 13315 / NRRL B-3577 / G-20</strain>
    </source>
</reference>
<evidence type="ECO:0000313" key="6">
    <source>
        <dbReference type="EMBL" id="ADB73183.1"/>
    </source>
</evidence>
<sequence>MAGPAPLHRPIMRSLPNRLWQPLVTHALHSRAAWLLGWRLLVPLLRRRARMRLGRLTPGAVTVITVNWNGLPYLRVLLDVVRRRSPDSVRIVVVDNGSTDGSRDFLRARRDVEPVLLPANLGHDLALDLAVLTCQTEFFITLDVDAFPLTTGWIEKLLAPLVGGTAEISGARLWRPYVHPCCLAMRTARFVRAGHTFRSRYQPGTDTEPARGDVGEEMSAREAPRLHFFEVTSQRGPGDVGTVFGDLVYHNFYGTRFGAGHTTLDGGIQPDDPRRAWAEAVQRYVR</sequence>
<dbReference type="GO" id="GO:0016757">
    <property type="term" value="F:glycosyltransferase activity"/>
    <property type="evidence" value="ECO:0007669"/>
    <property type="project" value="UniProtKB-KW"/>
</dbReference>
<dbReference type="eggNOG" id="COG1216">
    <property type="taxonomic scope" value="Bacteria"/>
</dbReference>
<dbReference type="InterPro" id="IPR001173">
    <property type="entry name" value="Glyco_trans_2-like"/>
</dbReference>
<evidence type="ECO:0000256" key="4">
    <source>
        <dbReference type="ARBA" id="ARBA00022679"/>
    </source>
</evidence>
<keyword evidence="4 6" id="KW-0808">Transferase</keyword>
<dbReference type="STRING" id="526225.Gobs_0397"/>
<keyword evidence="3" id="KW-0328">Glycosyltransferase</keyword>
<dbReference type="PANTHER" id="PTHR43179">
    <property type="entry name" value="RHAMNOSYLTRANSFERASE WBBL"/>
    <property type="match status" value="1"/>
</dbReference>
<organism evidence="6 7">
    <name type="scientific">Geodermatophilus obscurus (strain ATCC 25078 / DSM 43160 / JCM 3152 / CCUG 61914 / KCC A-0152 / KCTC 9177 / NBRC 13315 / NRRL B-3577 / G-20)</name>
    <dbReference type="NCBI Taxonomy" id="526225"/>
    <lineage>
        <taxon>Bacteria</taxon>
        <taxon>Bacillati</taxon>
        <taxon>Actinomycetota</taxon>
        <taxon>Actinomycetes</taxon>
        <taxon>Geodermatophilales</taxon>
        <taxon>Geodermatophilaceae</taxon>
        <taxon>Geodermatophilus</taxon>
    </lineage>
</organism>
<dbReference type="Gene3D" id="3.90.550.10">
    <property type="entry name" value="Spore Coat Polysaccharide Biosynthesis Protein SpsA, Chain A"/>
    <property type="match status" value="1"/>
</dbReference>